<comment type="similarity">
    <text evidence="7">Belongs to the binding-protein-dependent transport system permease family.</text>
</comment>
<keyword evidence="4 7" id="KW-0812">Transmembrane</keyword>
<evidence type="ECO:0000313" key="9">
    <source>
        <dbReference type="EMBL" id="SDS76794.1"/>
    </source>
</evidence>
<dbReference type="CDD" id="cd06261">
    <property type="entry name" value="TM_PBP2"/>
    <property type="match status" value="1"/>
</dbReference>
<dbReference type="Gene3D" id="1.10.3720.10">
    <property type="entry name" value="MetI-like"/>
    <property type="match status" value="1"/>
</dbReference>
<evidence type="ECO:0000256" key="5">
    <source>
        <dbReference type="ARBA" id="ARBA00022989"/>
    </source>
</evidence>
<dbReference type="PROSITE" id="PS50928">
    <property type="entry name" value="ABC_TM1"/>
    <property type="match status" value="1"/>
</dbReference>
<dbReference type="GO" id="GO:0055085">
    <property type="term" value="P:transmembrane transport"/>
    <property type="evidence" value="ECO:0007669"/>
    <property type="project" value="InterPro"/>
</dbReference>
<sequence>MSIARLGAKALTYVVLVVLAVAFLLPLVWMLSSSLKPEAQVLTIPPDFFPNHPLWSNYADVFDRIPTFVFNSVKLAAYNVIGILVVSSMAGYAFARLQFAGRDIAFMVLLATSIIPGIAYLIPQYIVFRQIGWIDTHYPLWVPRVLTPVFATFLMRQAFKTVPNELEDAAKIDGASTFGIYWRIMLPQTKPVLAAIAVFTFLESWNDLFGPLIYLNSENLQTLPVALAQFQGEYFSQLSLLMAGATVSVVPVIAVFLLAQRYFIQGITMTGLK</sequence>
<name>A0A1H1UW68_9ACTN</name>
<evidence type="ECO:0000256" key="6">
    <source>
        <dbReference type="ARBA" id="ARBA00023136"/>
    </source>
</evidence>
<dbReference type="InterPro" id="IPR035906">
    <property type="entry name" value="MetI-like_sf"/>
</dbReference>
<accession>A0A1H1UW68</accession>
<feature type="transmembrane region" description="Helical" evidence="7">
    <location>
        <begin position="104"/>
        <end position="126"/>
    </location>
</feature>
<dbReference type="PANTHER" id="PTHR43744:SF12">
    <property type="entry name" value="ABC TRANSPORTER PERMEASE PROTEIN MG189-RELATED"/>
    <property type="match status" value="1"/>
</dbReference>
<feature type="transmembrane region" description="Helical" evidence="7">
    <location>
        <begin position="12"/>
        <end position="32"/>
    </location>
</feature>
<organism evidence="9 10">
    <name type="scientific">Actinopolymorpha singaporensis</name>
    <dbReference type="NCBI Taxonomy" id="117157"/>
    <lineage>
        <taxon>Bacteria</taxon>
        <taxon>Bacillati</taxon>
        <taxon>Actinomycetota</taxon>
        <taxon>Actinomycetes</taxon>
        <taxon>Propionibacteriales</taxon>
        <taxon>Actinopolymorphaceae</taxon>
        <taxon>Actinopolymorpha</taxon>
    </lineage>
</organism>
<dbReference type="InterPro" id="IPR000515">
    <property type="entry name" value="MetI-like"/>
</dbReference>
<dbReference type="SUPFAM" id="SSF161098">
    <property type="entry name" value="MetI-like"/>
    <property type="match status" value="1"/>
</dbReference>
<gene>
    <name evidence="9" type="ORF">SAMN04489717_3803</name>
</gene>
<dbReference type="Proteomes" id="UP000198983">
    <property type="component" value="Chromosome I"/>
</dbReference>
<dbReference type="RefSeq" id="WP_092654957.1">
    <property type="nucleotide sequence ID" value="NZ_LT629732.1"/>
</dbReference>
<dbReference type="Pfam" id="PF00528">
    <property type="entry name" value="BPD_transp_1"/>
    <property type="match status" value="1"/>
</dbReference>
<dbReference type="AlphaFoldDB" id="A0A1H1UW68"/>
<keyword evidence="9" id="KW-0762">Sugar transport</keyword>
<proteinExistence type="inferred from homology"/>
<keyword evidence="10" id="KW-1185">Reference proteome</keyword>
<evidence type="ECO:0000256" key="3">
    <source>
        <dbReference type="ARBA" id="ARBA00022475"/>
    </source>
</evidence>
<evidence type="ECO:0000256" key="2">
    <source>
        <dbReference type="ARBA" id="ARBA00022448"/>
    </source>
</evidence>
<keyword evidence="5 7" id="KW-1133">Transmembrane helix</keyword>
<feature type="domain" description="ABC transmembrane type-1" evidence="8">
    <location>
        <begin position="69"/>
        <end position="259"/>
    </location>
</feature>
<evidence type="ECO:0000256" key="7">
    <source>
        <dbReference type="RuleBase" id="RU363032"/>
    </source>
</evidence>
<dbReference type="PANTHER" id="PTHR43744">
    <property type="entry name" value="ABC TRANSPORTER PERMEASE PROTEIN MG189-RELATED-RELATED"/>
    <property type="match status" value="1"/>
</dbReference>
<dbReference type="STRING" id="117157.SAMN04489717_3803"/>
<keyword evidence="6 7" id="KW-0472">Membrane</keyword>
<evidence type="ECO:0000256" key="1">
    <source>
        <dbReference type="ARBA" id="ARBA00004651"/>
    </source>
</evidence>
<dbReference type="GO" id="GO:0005886">
    <property type="term" value="C:plasma membrane"/>
    <property type="evidence" value="ECO:0007669"/>
    <property type="project" value="UniProtKB-SubCell"/>
</dbReference>
<evidence type="ECO:0000256" key="4">
    <source>
        <dbReference type="ARBA" id="ARBA00022692"/>
    </source>
</evidence>
<feature type="transmembrane region" description="Helical" evidence="7">
    <location>
        <begin position="234"/>
        <end position="259"/>
    </location>
</feature>
<keyword evidence="2 7" id="KW-0813">Transport</keyword>
<feature type="transmembrane region" description="Helical" evidence="7">
    <location>
        <begin position="76"/>
        <end position="95"/>
    </location>
</feature>
<protein>
    <submittedName>
        <fullName evidence="9">Multiple sugar transport system permease protein</fullName>
    </submittedName>
</protein>
<dbReference type="OrthoDB" id="61122at2"/>
<comment type="subcellular location">
    <subcellularLocation>
        <location evidence="1 7">Cell membrane</location>
        <topology evidence="1 7">Multi-pass membrane protein</topology>
    </subcellularLocation>
</comment>
<dbReference type="EMBL" id="LT629732">
    <property type="protein sequence ID" value="SDS76794.1"/>
    <property type="molecule type" value="Genomic_DNA"/>
</dbReference>
<reference evidence="9 10" key="1">
    <citation type="submission" date="2016-10" db="EMBL/GenBank/DDBJ databases">
        <authorList>
            <person name="de Groot N.N."/>
        </authorList>
    </citation>
    <scope>NUCLEOTIDE SEQUENCE [LARGE SCALE GENOMIC DNA]</scope>
    <source>
        <strain evidence="9 10">DSM 22024</strain>
    </source>
</reference>
<feature type="transmembrane region" description="Helical" evidence="7">
    <location>
        <begin position="138"/>
        <end position="155"/>
    </location>
</feature>
<evidence type="ECO:0000259" key="8">
    <source>
        <dbReference type="PROSITE" id="PS50928"/>
    </source>
</evidence>
<evidence type="ECO:0000313" key="10">
    <source>
        <dbReference type="Proteomes" id="UP000198983"/>
    </source>
</evidence>
<keyword evidence="3" id="KW-1003">Cell membrane</keyword>